<keyword evidence="2" id="KW-0378">Hydrolase</keyword>
<dbReference type="Gene3D" id="3.40.720.10">
    <property type="entry name" value="Alkaline Phosphatase, subunit A"/>
    <property type="match status" value="1"/>
</dbReference>
<dbReference type="InterPro" id="IPR000917">
    <property type="entry name" value="Sulfatase_N"/>
</dbReference>
<dbReference type="PANTHER" id="PTHR42693">
    <property type="entry name" value="ARYLSULFATASE FAMILY MEMBER"/>
    <property type="match status" value="1"/>
</dbReference>
<evidence type="ECO:0000256" key="2">
    <source>
        <dbReference type="ARBA" id="ARBA00022801"/>
    </source>
</evidence>
<dbReference type="PANTHER" id="PTHR42693:SF53">
    <property type="entry name" value="ENDO-4-O-SULFATASE"/>
    <property type="match status" value="1"/>
</dbReference>
<dbReference type="EMBL" id="JAUJEB010000016">
    <property type="protein sequence ID" value="MDN5217414.1"/>
    <property type="molecule type" value="Genomic_DNA"/>
</dbReference>
<dbReference type="Gene3D" id="3.30.1120.10">
    <property type="match status" value="1"/>
</dbReference>
<protein>
    <submittedName>
        <fullName evidence="5">Arylsulfatase</fullName>
    </submittedName>
</protein>
<dbReference type="Pfam" id="PF00884">
    <property type="entry name" value="Sulfatase"/>
    <property type="match status" value="1"/>
</dbReference>
<accession>A0ABT8LHY6</accession>
<feature type="region of interest" description="Disordered" evidence="3">
    <location>
        <begin position="1"/>
        <end position="22"/>
    </location>
</feature>
<evidence type="ECO:0000256" key="3">
    <source>
        <dbReference type="SAM" id="MobiDB-lite"/>
    </source>
</evidence>
<sequence length="505" mass="57372">MHRKVSQVLPKNNRQKSMSRAKATIDPKAVLSMMAAGLWCVLLATGCSSSNPPTDDKREDTGNTKPNIIYIMADDLGYGDLGCYGQKKIKTPNLDKMASGGLMFTQHYAGSTVCMPSRASLMTGKHQGHCTVRGNPRWTSTGKPVDLSAADVTVAEVLKQAGYTTGIIGKWGLAEAGLESMPLNQGFDYFFGYRKHGKAHHYYPDSLWENNRQFALTGNNTPKKQGAYSHDLMAAKSLEFIENNRHKPFFLYLNFTIPHYELTVPEEAKRPYQNLSWEKRPLKSGHYYHDEEGHTTYAGMVSRMDKDVGLLQEWLKELGIDKHTLVIFTSDNGHEFDREFFNSNGPFRGKKRDLYEGGIRVPFIAYWPDRIKPGSKTDHIAAFWDFLPTACDIAEVKPPDAVDGISYLPVLTGETHRQKQHPYLYWEFNERQGPIQAIRKGEWKAVKFFDKNMELYNLVDDIAEEHDLAAEKPEIVREITSIMEQARDPHAAFPLVPHKRILRKK</sequence>
<comment type="similarity">
    <text evidence="1">Belongs to the sulfatase family.</text>
</comment>
<proteinExistence type="inferred from homology"/>
<evidence type="ECO:0000259" key="4">
    <source>
        <dbReference type="Pfam" id="PF00884"/>
    </source>
</evidence>
<dbReference type="SUPFAM" id="SSF53649">
    <property type="entry name" value="Alkaline phosphatase-like"/>
    <property type="match status" value="1"/>
</dbReference>
<dbReference type="Proteomes" id="UP001172083">
    <property type="component" value="Unassembled WGS sequence"/>
</dbReference>
<evidence type="ECO:0000256" key="1">
    <source>
        <dbReference type="ARBA" id="ARBA00008779"/>
    </source>
</evidence>
<evidence type="ECO:0000313" key="5">
    <source>
        <dbReference type="EMBL" id="MDN5217414.1"/>
    </source>
</evidence>
<organism evidence="5 6">
    <name type="scientific">Agaribacillus aureus</name>
    <dbReference type="NCBI Taxonomy" id="3051825"/>
    <lineage>
        <taxon>Bacteria</taxon>
        <taxon>Pseudomonadati</taxon>
        <taxon>Bacteroidota</taxon>
        <taxon>Cytophagia</taxon>
        <taxon>Cytophagales</taxon>
        <taxon>Splendidivirgaceae</taxon>
        <taxon>Agaribacillus</taxon>
    </lineage>
</organism>
<dbReference type="InterPro" id="IPR017850">
    <property type="entry name" value="Alkaline_phosphatase_core_sf"/>
</dbReference>
<name>A0ABT8LHY6_9BACT</name>
<dbReference type="InterPro" id="IPR050738">
    <property type="entry name" value="Sulfatase"/>
</dbReference>
<comment type="caution">
    <text evidence="5">The sequence shown here is derived from an EMBL/GenBank/DDBJ whole genome shotgun (WGS) entry which is preliminary data.</text>
</comment>
<gene>
    <name evidence="5" type="ORF">QQ020_35395</name>
</gene>
<reference evidence="5" key="1">
    <citation type="submission" date="2023-06" db="EMBL/GenBank/DDBJ databases">
        <title>Genomic of Agaribacillus aureum.</title>
        <authorList>
            <person name="Wang G."/>
        </authorList>
    </citation>
    <scope>NUCLEOTIDE SEQUENCE</scope>
    <source>
        <strain evidence="5">BMA12</strain>
    </source>
</reference>
<feature type="domain" description="Sulfatase N-terminal" evidence="4">
    <location>
        <begin position="66"/>
        <end position="395"/>
    </location>
</feature>
<dbReference type="CDD" id="cd16145">
    <property type="entry name" value="ARS_like"/>
    <property type="match status" value="1"/>
</dbReference>
<evidence type="ECO:0000313" key="6">
    <source>
        <dbReference type="Proteomes" id="UP001172083"/>
    </source>
</evidence>
<keyword evidence="6" id="KW-1185">Reference proteome</keyword>